<evidence type="ECO:0000313" key="3">
    <source>
        <dbReference type="Proteomes" id="UP001457282"/>
    </source>
</evidence>
<accession>A0AAW1X0G8</accession>
<gene>
    <name evidence="2" type="ORF">M0R45_026969</name>
</gene>
<comment type="caution">
    <text evidence="2">The sequence shown here is derived from an EMBL/GenBank/DDBJ whole genome shotgun (WGS) entry which is preliminary data.</text>
</comment>
<evidence type="ECO:0000256" key="1">
    <source>
        <dbReference type="SAM" id="MobiDB-lite"/>
    </source>
</evidence>
<evidence type="ECO:0000313" key="2">
    <source>
        <dbReference type="EMBL" id="KAK9929899.1"/>
    </source>
</evidence>
<sequence>MASISRHLHRSPQAHKPPHLTSVSPAVLDRRRPNLPPASPASKPISPSSVLTASKPPHLARDIVDIDRIEPRNPDAVDFTKTAAESPSSHHHRRRQRARVVAAVDLAHASPPPSRTCCSKSRKREARVRKERKEGTEE</sequence>
<feature type="region of interest" description="Disordered" evidence="1">
    <location>
        <begin position="1"/>
        <end position="138"/>
    </location>
</feature>
<proteinExistence type="predicted"/>
<feature type="compositionally biased region" description="Basic residues" evidence="1">
    <location>
        <begin position="1"/>
        <end position="18"/>
    </location>
</feature>
<dbReference type="AlphaFoldDB" id="A0AAW1X0G8"/>
<reference evidence="2 3" key="1">
    <citation type="journal article" date="2023" name="G3 (Bethesda)">
        <title>A chromosome-length genome assembly and annotation of blackberry (Rubus argutus, cv. 'Hillquist').</title>
        <authorList>
            <person name="Bruna T."/>
            <person name="Aryal R."/>
            <person name="Dudchenko O."/>
            <person name="Sargent D.J."/>
            <person name="Mead D."/>
            <person name="Buti M."/>
            <person name="Cavallini A."/>
            <person name="Hytonen T."/>
            <person name="Andres J."/>
            <person name="Pham M."/>
            <person name="Weisz D."/>
            <person name="Mascagni F."/>
            <person name="Usai G."/>
            <person name="Natali L."/>
            <person name="Bassil N."/>
            <person name="Fernandez G.E."/>
            <person name="Lomsadze A."/>
            <person name="Armour M."/>
            <person name="Olukolu B."/>
            <person name="Poorten T."/>
            <person name="Britton C."/>
            <person name="Davik J."/>
            <person name="Ashrafi H."/>
            <person name="Aiden E.L."/>
            <person name="Borodovsky M."/>
            <person name="Worthington M."/>
        </authorList>
    </citation>
    <scope>NUCLEOTIDE SEQUENCE [LARGE SCALE GENOMIC DNA]</scope>
    <source>
        <strain evidence="2">PI 553951</strain>
    </source>
</reference>
<dbReference type="EMBL" id="JBEDUW010000005">
    <property type="protein sequence ID" value="KAK9929899.1"/>
    <property type="molecule type" value="Genomic_DNA"/>
</dbReference>
<feature type="compositionally biased region" description="Low complexity" evidence="1">
    <location>
        <begin position="99"/>
        <end position="109"/>
    </location>
</feature>
<feature type="compositionally biased region" description="Basic residues" evidence="1">
    <location>
        <begin position="120"/>
        <end position="130"/>
    </location>
</feature>
<organism evidence="2 3">
    <name type="scientific">Rubus argutus</name>
    <name type="common">Southern blackberry</name>
    <dbReference type="NCBI Taxonomy" id="59490"/>
    <lineage>
        <taxon>Eukaryota</taxon>
        <taxon>Viridiplantae</taxon>
        <taxon>Streptophyta</taxon>
        <taxon>Embryophyta</taxon>
        <taxon>Tracheophyta</taxon>
        <taxon>Spermatophyta</taxon>
        <taxon>Magnoliopsida</taxon>
        <taxon>eudicotyledons</taxon>
        <taxon>Gunneridae</taxon>
        <taxon>Pentapetalae</taxon>
        <taxon>rosids</taxon>
        <taxon>fabids</taxon>
        <taxon>Rosales</taxon>
        <taxon>Rosaceae</taxon>
        <taxon>Rosoideae</taxon>
        <taxon>Rosoideae incertae sedis</taxon>
        <taxon>Rubus</taxon>
    </lineage>
</organism>
<keyword evidence="3" id="KW-1185">Reference proteome</keyword>
<feature type="compositionally biased region" description="Basic residues" evidence="1">
    <location>
        <begin position="89"/>
        <end position="98"/>
    </location>
</feature>
<feature type="compositionally biased region" description="Low complexity" evidence="1">
    <location>
        <begin position="40"/>
        <end position="49"/>
    </location>
</feature>
<name>A0AAW1X0G8_RUBAR</name>
<protein>
    <submittedName>
        <fullName evidence="2">Uncharacterized protein</fullName>
    </submittedName>
</protein>
<feature type="compositionally biased region" description="Basic and acidic residues" evidence="1">
    <location>
        <begin position="59"/>
        <end position="75"/>
    </location>
</feature>
<dbReference type="Proteomes" id="UP001457282">
    <property type="component" value="Unassembled WGS sequence"/>
</dbReference>